<comment type="similarity">
    <text evidence="2">Belongs to the histidine acid phosphatase family.</text>
</comment>
<name>A0AAN7QJF1_9COLE</name>
<dbReference type="SUPFAM" id="SSF53254">
    <property type="entry name" value="Phosphoglycerate mutase-like"/>
    <property type="match status" value="2"/>
</dbReference>
<comment type="catalytic activity">
    <reaction evidence="1">
        <text>a phosphate monoester + H2O = an alcohol + phosphate</text>
        <dbReference type="Rhea" id="RHEA:15017"/>
        <dbReference type="ChEBI" id="CHEBI:15377"/>
        <dbReference type="ChEBI" id="CHEBI:30879"/>
        <dbReference type="ChEBI" id="CHEBI:43474"/>
        <dbReference type="ChEBI" id="CHEBI:67140"/>
        <dbReference type="EC" id="3.1.3.2"/>
    </reaction>
</comment>
<evidence type="ECO:0000313" key="10">
    <source>
        <dbReference type="Proteomes" id="UP001353858"/>
    </source>
</evidence>
<sequence length="755" mass="87094">MEFRICLAIVLLTFDVSLCLLEDNNATTATLKALHLVFRHGHRTTERVASLIYPNHPHKNEEYYPYGYGQLTNEGKTASYELGVFLKKQYGQFLGRIYQPALIDAVSTGTLRASTTLSFLLTGLFAPENTPLERSKPLNWKSSYRELSPHDKLLLSPFNNNCSSHQQSFQGFLRAKTKKKVLQTYARIYQHIQEKTKTNLHPLQRIAGLFDIIVMPKETNFKRFLWNKRSFFSKNFFIDFYLSSSSTSEFKQLTGGFLLKKILQDTRLKLDNKINPTERKMFLYSAHDTTVFYILRAMELSLSDIPDFTGCVIVEIHKINSIDSVRILYRDLNSFNVMIVPGCTEFCPLTKFVKIVEKNIPSDDLFKMRFKVYSITTLLIFGIPFSLLEENNATTATLKALHILFRHGHRTTEKLVSSIYPSDPHKDEKYYPYGFGQLTNEGKRKAFELGQWLRKRYNAFLGTTYHPETIDAVSSGYNRTAATLSLVLAGLYPPKGTDLEWNENLNWQPVIYIQLPQIGNYLNFAFATCPKFMKLFSDYLNTSQGKAKIQFYKPLIDYVQENSGGTVSPLFLPFFLYDILATQQEWGLELPKWTNIIYPNILYSANLDFFAMQMATTEMRRFNAGPLLEKIIKNTALKISNTIEPPERKIFIYSGHDLNLIFLQTLLGVYTSHRPSYGACLMIEVHQINKVYGIKIYYDTKTKGNPEALKIPGCDYFCPFKKFYKLVKHYLPTKDTNCTVTTDEQFDNFASIFQQ</sequence>
<dbReference type="InterPro" id="IPR000560">
    <property type="entry name" value="His_Pase_clade-2"/>
</dbReference>
<feature type="signal peptide" evidence="8">
    <location>
        <begin position="1"/>
        <end position="21"/>
    </location>
</feature>
<gene>
    <name evidence="9" type="ORF">RN001_004242</name>
</gene>
<keyword evidence="10" id="KW-1185">Reference proteome</keyword>
<keyword evidence="5" id="KW-0378">Hydrolase</keyword>
<evidence type="ECO:0000256" key="7">
    <source>
        <dbReference type="ARBA" id="ARBA00023180"/>
    </source>
</evidence>
<evidence type="ECO:0000256" key="1">
    <source>
        <dbReference type="ARBA" id="ARBA00000032"/>
    </source>
</evidence>
<accession>A0AAN7QJF1</accession>
<dbReference type="InterPro" id="IPR033379">
    <property type="entry name" value="Acid_Pase_AS"/>
</dbReference>
<keyword evidence="7" id="KW-0325">Glycoprotein</keyword>
<organism evidence="9 10">
    <name type="scientific">Aquatica leii</name>
    <dbReference type="NCBI Taxonomy" id="1421715"/>
    <lineage>
        <taxon>Eukaryota</taxon>
        <taxon>Metazoa</taxon>
        <taxon>Ecdysozoa</taxon>
        <taxon>Arthropoda</taxon>
        <taxon>Hexapoda</taxon>
        <taxon>Insecta</taxon>
        <taxon>Pterygota</taxon>
        <taxon>Neoptera</taxon>
        <taxon>Endopterygota</taxon>
        <taxon>Coleoptera</taxon>
        <taxon>Polyphaga</taxon>
        <taxon>Elateriformia</taxon>
        <taxon>Elateroidea</taxon>
        <taxon>Lampyridae</taxon>
        <taxon>Luciolinae</taxon>
        <taxon>Aquatica</taxon>
    </lineage>
</organism>
<evidence type="ECO:0000256" key="2">
    <source>
        <dbReference type="ARBA" id="ARBA00005375"/>
    </source>
</evidence>
<dbReference type="EMBL" id="JARPUR010000002">
    <property type="protein sequence ID" value="KAK4880923.1"/>
    <property type="molecule type" value="Genomic_DNA"/>
</dbReference>
<evidence type="ECO:0000256" key="3">
    <source>
        <dbReference type="ARBA" id="ARBA00012646"/>
    </source>
</evidence>
<dbReference type="Pfam" id="PF00328">
    <property type="entry name" value="His_Phos_2"/>
    <property type="match status" value="2"/>
</dbReference>
<dbReference type="PROSITE" id="PS00778">
    <property type="entry name" value="HIS_ACID_PHOSPHAT_2"/>
    <property type="match status" value="1"/>
</dbReference>
<evidence type="ECO:0000313" key="9">
    <source>
        <dbReference type="EMBL" id="KAK4880923.1"/>
    </source>
</evidence>
<dbReference type="InterPro" id="IPR050645">
    <property type="entry name" value="Histidine_acid_phosphatase"/>
</dbReference>
<evidence type="ECO:0000256" key="4">
    <source>
        <dbReference type="ARBA" id="ARBA00022729"/>
    </source>
</evidence>
<feature type="chain" id="PRO_5042888900" description="acid phosphatase" evidence="8">
    <location>
        <begin position="22"/>
        <end position="755"/>
    </location>
</feature>
<dbReference type="EC" id="3.1.3.2" evidence="3"/>
<dbReference type="CDD" id="cd07061">
    <property type="entry name" value="HP_HAP_like"/>
    <property type="match status" value="2"/>
</dbReference>
<reference evidence="10" key="1">
    <citation type="submission" date="2023-01" db="EMBL/GenBank/DDBJ databases">
        <title>Key to firefly adult light organ development and bioluminescence: homeobox transcription factors regulate luciferase expression and transportation to peroxisome.</title>
        <authorList>
            <person name="Fu X."/>
        </authorList>
    </citation>
    <scope>NUCLEOTIDE SEQUENCE [LARGE SCALE GENOMIC DNA]</scope>
</reference>
<keyword evidence="4 8" id="KW-0732">Signal</keyword>
<dbReference type="AlphaFoldDB" id="A0AAN7QJF1"/>
<dbReference type="GO" id="GO:0003993">
    <property type="term" value="F:acid phosphatase activity"/>
    <property type="evidence" value="ECO:0007669"/>
    <property type="project" value="UniProtKB-EC"/>
</dbReference>
<dbReference type="PANTHER" id="PTHR11567">
    <property type="entry name" value="ACID PHOSPHATASE-RELATED"/>
    <property type="match status" value="1"/>
</dbReference>
<evidence type="ECO:0000256" key="6">
    <source>
        <dbReference type="ARBA" id="ARBA00023157"/>
    </source>
</evidence>
<keyword evidence="6" id="KW-1015">Disulfide bond</keyword>
<protein>
    <recommendedName>
        <fullName evidence="3">acid phosphatase</fullName>
        <ecNumber evidence="3">3.1.3.2</ecNumber>
    </recommendedName>
</protein>
<comment type="caution">
    <text evidence="9">The sequence shown here is derived from an EMBL/GenBank/DDBJ whole genome shotgun (WGS) entry which is preliminary data.</text>
</comment>
<evidence type="ECO:0000256" key="5">
    <source>
        <dbReference type="ARBA" id="ARBA00022801"/>
    </source>
</evidence>
<proteinExistence type="inferred from homology"/>
<dbReference type="InterPro" id="IPR029033">
    <property type="entry name" value="His_PPase_superfam"/>
</dbReference>
<dbReference type="PANTHER" id="PTHR11567:SF211">
    <property type="entry name" value="PROSTATIC ACID PHOSPHATASE"/>
    <property type="match status" value="1"/>
</dbReference>
<evidence type="ECO:0000256" key="8">
    <source>
        <dbReference type="SAM" id="SignalP"/>
    </source>
</evidence>
<dbReference type="Gene3D" id="3.40.50.1240">
    <property type="entry name" value="Phosphoglycerate mutase-like"/>
    <property type="match status" value="2"/>
</dbReference>
<dbReference type="Proteomes" id="UP001353858">
    <property type="component" value="Unassembled WGS sequence"/>
</dbReference>